<dbReference type="Proteomes" id="UP000314982">
    <property type="component" value="Unassembled WGS sequence"/>
</dbReference>
<evidence type="ECO:0000313" key="16">
    <source>
        <dbReference type="Proteomes" id="UP000314982"/>
    </source>
</evidence>
<feature type="repeat" description="TPR" evidence="11">
    <location>
        <begin position="208"/>
        <end position="241"/>
    </location>
</feature>
<dbReference type="PROSITE" id="PS50089">
    <property type="entry name" value="ZF_RING_2"/>
    <property type="match status" value="1"/>
</dbReference>
<dbReference type="InterPro" id="IPR019734">
    <property type="entry name" value="TPR_rpt"/>
</dbReference>
<dbReference type="GO" id="GO:0061630">
    <property type="term" value="F:ubiquitin protein ligase activity"/>
    <property type="evidence" value="ECO:0007669"/>
    <property type="project" value="UniProtKB-EC"/>
</dbReference>
<feature type="coiled-coil region" evidence="12">
    <location>
        <begin position="1367"/>
        <end position="1465"/>
    </location>
</feature>
<keyword evidence="6" id="KW-0808">Transferase</keyword>
<dbReference type="SUPFAM" id="SSF57850">
    <property type="entry name" value="RING/U-box"/>
    <property type="match status" value="1"/>
</dbReference>
<evidence type="ECO:0000256" key="10">
    <source>
        <dbReference type="PROSITE-ProRule" id="PRU00175"/>
    </source>
</evidence>
<reference evidence="15" key="3">
    <citation type="submission" date="2025-09" db="UniProtKB">
        <authorList>
            <consortium name="Ensembl"/>
        </authorList>
    </citation>
    <scope>IDENTIFICATION</scope>
</reference>
<feature type="domain" description="RING-type" evidence="14">
    <location>
        <begin position="1799"/>
        <end position="1839"/>
    </location>
</feature>
<dbReference type="InterPro" id="IPR056871">
    <property type="entry name" value="WH_TTC3"/>
</dbReference>
<dbReference type="Pfam" id="PF24525">
    <property type="entry name" value="TTC3"/>
    <property type="match status" value="1"/>
</dbReference>
<dbReference type="Pfam" id="PF24812">
    <property type="entry name" value="WHD_TTC3"/>
    <property type="match status" value="1"/>
</dbReference>
<keyword evidence="5" id="KW-0963">Cytoplasm</keyword>
<dbReference type="GO" id="GO:0008270">
    <property type="term" value="F:zinc ion binding"/>
    <property type="evidence" value="ECO:0007669"/>
    <property type="project" value="UniProtKB-KW"/>
</dbReference>
<dbReference type="GO" id="GO:0005737">
    <property type="term" value="C:cytoplasm"/>
    <property type="evidence" value="ECO:0007669"/>
    <property type="project" value="UniProtKB-SubCell"/>
</dbReference>
<evidence type="ECO:0000313" key="15">
    <source>
        <dbReference type="Ensembl" id="ENSHHUP00000052460.1"/>
    </source>
</evidence>
<evidence type="ECO:0000256" key="8">
    <source>
        <dbReference type="ARBA" id="ARBA00022771"/>
    </source>
</evidence>
<dbReference type="InterPro" id="IPR056872">
    <property type="entry name" value="TTC3/DZIP3-like_helical"/>
</dbReference>
<dbReference type="STRING" id="62062.ENSHHUP00000052460"/>
<dbReference type="Pfam" id="PF19179">
    <property type="entry name" value="TTC3_DZIP3_dom"/>
    <property type="match status" value="1"/>
</dbReference>
<keyword evidence="16" id="KW-1185">Reference proteome</keyword>
<organism evidence="15 16">
    <name type="scientific">Hucho hucho</name>
    <name type="common">huchen</name>
    <dbReference type="NCBI Taxonomy" id="62062"/>
    <lineage>
        <taxon>Eukaryota</taxon>
        <taxon>Metazoa</taxon>
        <taxon>Chordata</taxon>
        <taxon>Craniata</taxon>
        <taxon>Vertebrata</taxon>
        <taxon>Euteleostomi</taxon>
        <taxon>Actinopterygii</taxon>
        <taxon>Neopterygii</taxon>
        <taxon>Teleostei</taxon>
        <taxon>Protacanthopterygii</taxon>
        <taxon>Salmoniformes</taxon>
        <taxon>Salmonidae</taxon>
        <taxon>Salmoninae</taxon>
        <taxon>Hucho</taxon>
    </lineage>
</organism>
<feature type="compositionally biased region" description="Polar residues" evidence="13">
    <location>
        <begin position="1660"/>
        <end position="1677"/>
    </location>
</feature>
<proteinExistence type="predicted"/>
<feature type="compositionally biased region" description="Basic residues" evidence="13">
    <location>
        <begin position="1033"/>
        <end position="1043"/>
    </location>
</feature>
<evidence type="ECO:0000256" key="4">
    <source>
        <dbReference type="ARBA" id="ARBA00012483"/>
    </source>
</evidence>
<dbReference type="Pfam" id="PF13639">
    <property type="entry name" value="zf-RING_2"/>
    <property type="match status" value="1"/>
</dbReference>
<feature type="compositionally biased region" description="Polar residues" evidence="13">
    <location>
        <begin position="398"/>
        <end position="419"/>
    </location>
</feature>
<dbReference type="Pfam" id="PF24905">
    <property type="entry name" value="TTC3_9th"/>
    <property type="match status" value="1"/>
</dbReference>
<evidence type="ECO:0000259" key="14">
    <source>
        <dbReference type="PROSITE" id="PS50089"/>
    </source>
</evidence>
<dbReference type="SMART" id="SM00184">
    <property type="entry name" value="RING"/>
    <property type="match status" value="1"/>
</dbReference>
<accession>A0A4W5NT33</accession>
<keyword evidence="7" id="KW-0479">Metal-binding</keyword>
<keyword evidence="12" id="KW-0175">Coiled coil</keyword>
<evidence type="ECO:0000256" key="6">
    <source>
        <dbReference type="ARBA" id="ARBA00022679"/>
    </source>
</evidence>
<sequence length="1865" mass="211917">MSDSDSGPEFLDCDIRHGAKLIYDKESPFVALQPLDVIYERWNEIPVTLKKKATQLMKLCAFWYHILLRQENHNTTRWAVQVGFLDSNVSNDLSLKRLHKIEILEAILRAMEKGCLLEDQTRHMIWISNKFNLHVPEVLDDAIRWLERTGEPCIKLRVQELGPRGNCFAALQLIFTEYAHYTHAMGVDKKKKILELAQGPSRLSIEKSEEMKTRGNDQFQKKKYDAAVKCYSKAIKYYPENHIIYGNRALCYIRSEKYLKAVGDGKRATLIKPEWAKGHYRYCEALFLLGEHKRAIEANEWGQTLCRADPEGMKDLLQQHAKFNVEIEESKCHRAEEHKAGRSNKTAAKKVSSKRYVQYYTSVYEPTAIMHLLIILKLLTWCFTVIYRTESNTRADTTESQQTAKPTSKVEPSTKNTVPENKGSEVKVESQTQPGARRAHSVDNTKMPKEMKVEMSKNIRKPEASASEKTKGKNRNQQSKEKTVTGSSRDPSVRDALVAAVQDAHMALADQRCRNAEQAFFQALNILATTTPKELGLCGLDQVLLIYGHASALIEIGQPEELAEAQKDFEKIKHFEERMFQCLVFYGIGKVYQKENRFPLALEQFSDSMQMVKKKITPGKLTWPTTKVIVEESKLDYFKELLEESIEMCKFPPKPDAICRHQNCHGHFKIEIYFTDPDFKGFIRMVCCQSCKVEYHINCWKKLKATAFSDKNEKDFLQGMCFTPDCGGKICHIKIYGSTGLVKCEFEASIEKPMGTATLRVNQKCTSLKKLKSKEDRKLRRKQHRQEASLSTQAKNDQIPLGNGETIVIEQKASSSTWLAYGDRVLLQISECKDLFRAESHNIPVLMENLKPWMDLDWIKGNKLGTSYTERQVETLGDVVELLLERKNRVWARVFIHGLSSCLDTSPKLHDWAHQLNSAGLNSAALFVDRYADHLEQLDLAPLLNFAPLQDMLIEKFGTMPEFFSRLGLTLTEYLKQAPSHEMRLFIWTLEEHREQYTACHAMLDDYFEIMDGNCLVIKKTGIENEINSPIKTRNRNRKKKQKEPKGSVIVLTGMRGGTSREEEDDEDFLHDSLMFLDSTDPFSIPNHLRNQVAEFEGQYNIGSRSSHYNRILDNNPDPTKESLYDYFAQILEEYGPLGAQDPLLVGELDNFPPDAQQKIQEAGGLEHFLLESLRFVMTDNLLGLMKHAVSLQDANTHRMDYLDFIGDIPNGLSLNPSAIEFLPNTHDSGLRDYNEEPYAIINGRPNPVEFTGYLQEIHSLPCPYVLPIFGSQPAPPANEIARAIGTLRAEDKSYNNHDPYNLEDLDLYISDVDEQGLCEAGYASVRSAKAPGKTAVEVQVLTCDTLSEVAVNTEPYEPFEGNNGDMNKKEKSNAEFEQQIQQMKQDYGTVKQRHQMEISALEREQEEINQSIKIIHKELGLFQQKLEEEVKKDQQEKKENQETLKALKIEIKELAESQESISKNIHKKNKEYETQLNNFLELSNQSAAEKMSLEDEIKRCRDLCAKAARRSQGAELSILENQRGRGLRCLYRSLSDARAVLAKLKEVSPRLPSQILQSTTDAWIACAQEAEEKIRSTEAQYQDQMEQVKRGTRLCSLPPIAVPSAPWPPPVPAHQQLPCHPVHMRAPLYSHLGLPRAPPATAMDQSVALPSGMAGVPASATSNRPITRPPQQNQASRPPAPQPTNVYERIVDRLSVMFPHYSRPVLSKFIGEMRTANRGCLNSLSYQEVINRVAQLILDHQDSTREQLSSAGRGDTGTPSRSDSPASVHSTGPSAHVWKSVGAQGHSKSKALNMEDPCIICHDDMSQEDLCVLECRHSFHRECIKSWLKEQSTCPTCREHALLPEDFPLLPGRLRRGHTPAAFS</sequence>
<dbReference type="UniPathway" id="UPA00143"/>
<dbReference type="PANTHER" id="PTHR17550">
    <property type="entry name" value="E3 UBIQUITIN-PROTEIN LIGASE TTC3"/>
    <property type="match status" value="1"/>
</dbReference>
<dbReference type="Gene3D" id="1.25.40.10">
    <property type="entry name" value="Tetratricopeptide repeat domain"/>
    <property type="match status" value="1"/>
</dbReference>
<dbReference type="SUPFAM" id="SSF48452">
    <property type="entry name" value="TPR-like"/>
    <property type="match status" value="1"/>
</dbReference>
<keyword evidence="9" id="KW-0862">Zinc</keyword>
<feature type="region of interest" description="Disordered" evidence="13">
    <location>
        <begin position="1652"/>
        <end position="1685"/>
    </location>
</feature>
<dbReference type="Ensembl" id="ENSHHUT00000054304.1">
    <property type="protein sequence ID" value="ENSHHUP00000052460.1"/>
    <property type="gene ID" value="ENSHHUG00000031554.1"/>
</dbReference>
<dbReference type="InterPro" id="IPR043866">
    <property type="entry name" value="TTC3/DZIP3_dom"/>
</dbReference>
<comment type="catalytic activity">
    <reaction evidence="1">
        <text>S-ubiquitinyl-[E2 ubiquitin-conjugating enzyme]-L-cysteine + [acceptor protein]-L-lysine = [E2 ubiquitin-conjugating enzyme]-L-cysteine + N(6)-ubiquitinyl-[acceptor protein]-L-lysine.</text>
        <dbReference type="EC" id="2.3.2.27"/>
    </reaction>
</comment>
<feature type="compositionally biased region" description="Basic and acidic residues" evidence="13">
    <location>
        <begin position="440"/>
        <end position="471"/>
    </location>
</feature>
<evidence type="ECO:0000256" key="12">
    <source>
        <dbReference type="SAM" id="Coils"/>
    </source>
</evidence>
<evidence type="ECO:0000256" key="13">
    <source>
        <dbReference type="SAM" id="MobiDB-lite"/>
    </source>
</evidence>
<reference evidence="15" key="2">
    <citation type="submission" date="2025-08" db="UniProtKB">
        <authorList>
            <consortium name="Ensembl"/>
        </authorList>
    </citation>
    <scope>IDENTIFICATION</scope>
</reference>
<reference evidence="16" key="1">
    <citation type="submission" date="2018-06" db="EMBL/GenBank/DDBJ databases">
        <title>Genome assembly of Danube salmon.</title>
        <authorList>
            <person name="Macqueen D.J."/>
            <person name="Gundappa M.K."/>
        </authorList>
    </citation>
    <scope>NUCLEOTIDE SEQUENCE [LARGE SCALE GENOMIC DNA]</scope>
</reference>
<comment type="pathway">
    <text evidence="3">Protein modification; protein ubiquitination.</text>
</comment>
<feature type="region of interest" description="Disordered" evidence="13">
    <location>
        <begin position="1029"/>
        <end position="1048"/>
    </location>
</feature>
<dbReference type="InterPro" id="IPR013083">
    <property type="entry name" value="Znf_RING/FYVE/PHD"/>
</dbReference>
<dbReference type="InterPro" id="IPR056870">
    <property type="entry name" value="TTC3/DZIP3/RBM44-like_helical"/>
</dbReference>
<dbReference type="PANTHER" id="PTHR17550:SF8">
    <property type="entry name" value="RING-TYPE E3 UBIQUITIN TRANSFERASE"/>
    <property type="match status" value="1"/>
</dbReference>
<protein>
    <recommendedName>
        <fullName evidence="4">RING-type E3 ubiquitin transferase</fullName>
        <ecNumber evidence="4">2.3.2.27</ecNumber>
    </recommendedName>
</protein>
<dbReference type="Gene3D" id="3.30.40.10">
    <property type="entry name" value="Zinc/RING finger domain, C3HC4 (zinc finger)"/>
    <property type="match status" value="1"/>
</dbReference>
<evidence type="ECO:0000256" key="7">
    <source>
        <dbReference type="ARBA" id="ARBA00022723"/>
    </source>
</evidence>
<dbReference type="InterPro" id="IPR011990">
    <property type="entry name" value="TPR-like_helical_dom_sf"/>
</dbReference>
<dbReference type="InterPro" id="IPR001841">
    <property type="entry name" value="Znf_RING"/>
</dbReference>
<name>A0A4W5NT33_9TELE</name>
<evidence type="ECO:0000256" key="3">
    <source>
        <dbReference type="ARBA" id="ARBA00004906"/>
    </source>
</evidence>
<dbReference type="SMART" id="SM00028">
    <property type="entry name" value="TPR"/>
    <property type="match status" value="3"/>
</dbReference>
<feature type="region of interest" description="Disordered" evidence="13">
    <location>
        <begin position="1745"/>
        <end position="1778"/>
    </location>
</feature>
<evidence type="ECO:0000256" key="9">
    <source>
        <dbReference type="ARBA" id="ARBA00022833"/>
    </source>
</evidence>
<evidence type="ECO:0000256" key="1">
    <source>
        <dbReference type="ARBA" id="ARBA00000900"/>
    </source>
</evidence>
<keyword evidence="8 10" id="KW-0863">Zinc-finger</keyword>
<dbReference type="EC" id="2.3.2.27" evidence="4"/>
<keyword evidence="11" id="KW-0802">TPR repeat</keyword>
<feature type="region of interest" description="Disordered" evidence="13">
    <location>
        <begin position="394"/>
        <end position="491"/>
    </location>
</feature>
<evidence type="ECO:0000256" key="2">
    <source>
        <dbReference type="ARBA" id="ARBA00004496"/>
    </source>
</evidence>
<feature type="compositionally biased region" description="Polar residues" evidence="13">
    <location>
        <begin position="1758"/>
        <end position="1774"/>
    </location>
</feature>
<dbReference type="GO" id="GO:0016567">
    <property type="term" value="P:protein ubiquitination"/>
    <property type="evidence" value="ECO:0007669"/>
    <property type="project" value="UniProtKB-UniPathway"/>
</dbReference>
<comment type="subcellular location">
    <subcellularLocation>
        <location evidence="2">Cytoplasm</location>
    </subcellularLocation>
</comment>
<evidence type="ECO:0000256" key="11">
    <source>
        <dbReference type="PROSITE-ProRule" id="PRU00339"/>
    </source>
</evidence>
<dbReference type="GeneTree" id="ENSGT00940000154465"/>
<dbReference type="PROSITE" id="PS50005">
    <property type="entry name" value="TPR"/>
    <property type="match status" value="1"/>
</dbReference>
<dbReference type="CDD" id="cd16481">
    <property type="entry name" value="RING-H2_TTC3"/>
    <property type="match status" value="1"/>
</dbReference>
<evidence type="ECO:0000256" key="5">
    <source>
        <dbReference type="ARBA" id="ARBA00022490"/>
    </source>
</evidence>
<feature type="region of interest" description="Disordered" evidence="13">
    <location>
        <begin position="776"/>
        <end position="798"/>
    </location>
</feature>